<reference evidence="2 3" key="1">
    <citation type="submission" date="2018-11" db="EMBL/GenBank/DDBJ databases">
        <title>The Potential of Streptomyces as Biocontrol Agents against the Tomato grey mould, Botrytis cinerea (Gray mold) Frontiers in Microbiology.</title>
        <authorList>
            <person name="Li D."/>
        </authorList>
    </citation>
    <scope>NUCLEOTIDE SEQUENCE [LARGE SCALE GENOMIC DNA]</scope>
    <source>
        <strain evidence="2 3">NEAU-LD23</strain>
    </source>
</reference>
<evidence type="ECO:0000313" key="3">
    <source>
        <dbReference type="Proteomes" id="UP000275401"/>
    </source>
</evidence>
<accession>A0A3M8WN70</accession>
<name>A0A3M8WN70_9ACTN</name>
<sequence>MDAGPRPNRALARRGLRIQRLDIDPYCGPIVSWIFTQRLARHSMARIARALNDAGIPCPSAADPGRNPHRNGQRWVLPTVRAILANPRYTGHQVWNRQRTDHDLIDAANTTLGHRDVMRWNTPADWIISAQPAHPALVSEADFIAAALVGRYCRVPPQRGDLADL</sequence>
<protein>
    <recommendedName>
        <fullName evidence="1">Recombinase domain-containing protein</fullName>
    </recommendedName>
</protein>
<dbReference type="InterPro" id="IPR038109">
    <property type="entry name" value="DNA_bind_recomb_sf"/>
</dbReference>
<dbReference type="Gene3D" id="3.90.1750.20">
    <property type="entry name" value="Putative Large Serine Recombinase, Chain B, Domain 2"/>
    <property type="match status" value="1"/>
</dbReference>
<proteinExistence type="predicted"/>
<keyword evidence="3" id="KW-1185">Reference proteome</keyword>
<dbReference type="InterPro" id="IPR011109">
    <property type="entry name" value="DNA_bind_recombinase_dom"/>
</dbReference>
<dbReference type="GO" id="GO:0003677">
    <property type="term" value="F:DNA binding"/>
    <property type="evidence" value="ECO:0007669"/>
    <property type="project" value="InterPro"/>
</dbReference>
<evidence type="ECO:0000259" key="1">
    <source>
        <dbReference type="Pfam" id="PF07508"/>
    </source>
</evidence>
<dbReference type="Proteomes" id="UP000275401">
    <property type="component" value="Unassembled WGS sequence"/>
</dbReference>
<dbReference type="Pfam" id="PF07508">
    <property type="entry name" value="Recombinase"/>
    <property type="match status" value="1"/>
</dbReference>
<organism evidence="2 3">
    <name type="scientific">Streptomyces botrytidirepellens</name>
    <dbReference type="NCBI Taxonomy" id="2486417"/>
    <lineage>
        <taxon>Bacteria</taxon>
        <taxon>Bacillati</taxon>
        <taxon>Actinomycetota</taxon>
        <taxon>Actinomycetes</taxon>
        <taxon>Kitasatosporales</taxon>
        <taxon>Streptomycetaceae</taxon>
        <taxon>Streptomyces</taxon>
    </lineage>
</organism>
<dbReference type="AlphaFoldDB" id="A0A3M8WN70"/>
<evidence type="ECO:0000313" key="2">
    <source>
        <dbReference type="EMBL" id="RNG31628.1"/>
    </source>
</evidence>
<dbReference type="GO" id="GO:0000150">
    <property type="term" value="F:DNA strand exchange activity"/>
    <property type="evidence" value="ECO:0007669"/>
    <property type="project" value="InterPro"/>
</dbReference>
<gene>
    <name evidence="2" type="ORF">EEJ42_08690</name>
</gene>
<feature type="domain" description="Recombinase" evidence="1">
    <location>
        <begin position="29"/>
        <end position="146"/>
    </location>
</feature>
<comment type="caution">
    <text evidence="2">The sequence shown here is derived from an EMBL/GenBank/DDBJ whole genome shotgun (WGS) entry which is preliminary data.</text>
</comment>
<dbReference type="EMBL" id="RIBZ01000111">
    <property type="protein sequence ID" value="RNG31628.1"/>
    <property type="molecule type" value="Genomic_DNA"/>
</dbReference>